<reference evidence="2" key="1">
    <citation type="submission" date="2015-07" db="EMBL/GenBank/DDBJ databases">
        <title>Transcriptome Assembly of Anthurium amnicola.</title>
        <authorList>
            <person name="Suzuki J."/>
        </authorList>
    </citation>
    <scope>NUCLEOTIDE SEQUENCE</scope>
</reference>
<organism evidence="2">
    <name type="scientific">Anthurium amnicola</name>
    <dbReference type="NCBI Taxonomy" id="1678845"/>
    <lineage>
        <taxon>Eukaryota</taxon>
        <taxon>Viridiplantae</taxon>
        <taxon>Streptophyta</taxon>
        <taxon>Embryophyta</taxon>
        <taxon>Tracheophyta</taxon>
        <taxon>Spermatophyta</taxon>
        <taxon>Magnoliopsida</taxon>
        <taxon>Liliopsida</taxon>
        <taxon>Araceae</taxon>
        <taxon>Pothoideae</taxon>
        <taxon>Potheae</taxon>
        <taxon>Anthurium</taxon>
    </lineage>
</organism>
<dbReference type="AlphaFoldDB" id="A0A1D1XHK5"/>
<dbReference type="EMBL" id="GDJX01026069">
    <property type="protein sequence ID" value="JAT41867.1"/>
    <property type="molecule type" value="Transcribed_RNA"/>
</dbReference>
<accession>A0A1D1XHK5</accession>
<feature type="non-terminal residue" evidence="2">
    <location>
        <position position="1"/>
    </location>
</feature>
<evidence type="ECO:0000313" key="2">
    <source>
        <dbReference type="EMBL" id="JAT41867.1"/>
    </source>
</evidence>
<name>A0A1D1XHK5_9ARAE</name>
<evidence type="ECO:0000256" key="1">
    <source>
        <dbReference type="SAM" id="MobiDB-lite"/>
    </source>
</evidence>
<proteinExistence type="predicted"/>
<feature type="non-terminal residue" evidence="2">
    <location>
        <position position="142"/>
    </location>
</feature>
<sequence>RAVTLLRSPQSSLEPPTKTETSTALLTTSLPCPHLRPVGKVESPPDAMRRSLLLLTLLALTLTLALHSHLSPTPVIETLHTALSSTLSVHLEGGLLSLLLHHKLPLLSLAWCTLVAFAAYVSSRPRPVLLLDYVCFKPDDDR</sequence>
<feature type="region of interest" description="Disordered" evidence="1">
    <location>
        <begin position="1"/>
        <end position="22"/>
    </location>
</feature>
<gene>
    <name evidence="2" type="primary">KCS11_8</name>
    <name evidence="2" type="ORF">g.16733</name>
</gene>
<protein>
    <submittedName>
        <fullName evidence="2">3-ketoacyl-CoA synthase 11</fullName>
    </submittedName>
</protein>